<proteinExistence type="predicted"/>
<dbReference type="WBParaSite" id="ACRNAN_Path_1101.g4234.t1">
    <property type="protein sequence ID" value="ACRNAN_Path_1101.g4234.t1"/>
    <property type="gene ID" value="ACRNAN_Path_1101.g4234"/>
</dbReference>
<accession>A0A914BVJ4</accession>
<protein>
    <submittedName>
        <fullName evidence="2">DUF4817 domain-containing protein</fullName>
    </submittedName>
</protein>
<reference evidence="2" key="1">
    <citation type="submission" date="2022-11" db="UniProtKB">
        <authorList>
            <consortium name="WormBaseParasite"/>
        </authorList>
    </citation>
    <scope>IDENTIFICATION</scope>
</reference>
<organism evidence="1 2">
    <name type="scientific">Acrobeloides nanus</name>
    <dbReference type="NCBI Taxonomy" id="290746"/>
    <lineage>
        <taxon>Eukaryota</taxon>
        <taxon>Metazoa</taxon>
        <taxon>Ecdysozoa</taxon>
        <taxon>Nematoda</taxon>
        <taxon>Chromadorea</taxon>
        <taxon>Rhabditida</taxon>
        <taxon>Tylenchina</taxon>
        <taxon>Cephalobomorpha</taxon>
        <taxon>Cephaloboidea</taxon>
        <taxon>Cephalobidae</taxon>
        <taxon>Acrobeloides</taxon>
    </lineage>
</organism>
<dbReference type="Proteomes" id="UP000887540">
    <property type="component" value="Unplaced"/>
</dbReference>
<sequence length="149" mass="17459">MANEEEYMYTPVQKANAILWFAETGSIEAAQDLFQKHYLSHSDNKEFPIPSKQMIYEWYNIFRDTGFTEESTNGAQEHKKRDESTDMNFCPVPYLSLIGKIEGDATIPVHPEQKEHPEPKDFHPYIMYLTKKLYIEDANERTMFAKVVL</sequence>
<evidence type="ECO:0000313" key="1">
    <source>
        <dbReference type="Proteomes" id="UP000887540"/>
    </source>
</evidence>
<name>A0A914BVJ4_9BILA</name>
<dbReference type="AlphaFoldDB" id="A0A914BVJ4"/>
<evidence type="ECO:0000313" key="2">
    <source>
        <dbReference type="WBParaSite" id="ACRNAN_Path_1101.g4234.t1"/>
    </source>
</evidence>
<keyword evidence="1" id="KW-1185">Reference proteome</keyword>